<dbReference type="GO" id="GO:0016740">
    <property type="term" value="F:transferase activity"/>
    <property type="evidence" value="ECO:0007669"/>
    <property type="project" value="UniProtKB-KW"/>
</dbReference>
<accession>A0A4U0ZGC7</accession>
<dbReference type="Gene3D" id="3.40.630.30">
    <property type="match status" value="1"/>
</dbReference>
<dbReference type="InterPro" id="IPR016181">
    <property type="entry name" value="Acyl_CoA_acyltransferase"/>
</dbReference>
<dbReference type="EMBL" id="SWCO01000005">
    <property type="protein sequence ID" value="TKB03518.1"/>
    <property type="molecule type" value="Genomic_DNA"/>
</dbReference>
<evidence type="ECO:0000259" key="1">
    <source>
        <dbReference type="Pfam" id="PF13480"/>
    </source>
</evidence>
<keyword evidence="3" id="KW-1185">Reference proteome</keyword>
<organism evidence="2 3">
    <name type="scientific">Alteromonas portus</name>
    <dbReference type="NCBI Taxonomy" id="2565549"/>
    <lineage>
        <taxon>Bacteria</taxon>
        <taxon>Pseudomonadati</taxon>
        <taxon>Pseudomonadota</taxon>
        <taxon>Gammaproteobacteria</taxon>
        <taxon>Alteromonadales</taxon>
        <taxon>Alteromonadaceae</taxon>
        <taxon>Alteromonas/Salinimonas group</taxon>
        <taxon>Alteromonas</taxon>
    </lineage>
</organism>
<sequence>MDKQKTALLMNSLAVTTEKLEKEQLTYIADEWLKLEKLSSKSFFTSWKWIGCWLKMVNYNTNLITVYEHNQVVGMAFFSIHKENKPFYSTNQLWINRTGKQSFDQIWSEYNDVLCPRGREWSIRTVVLDHLTAEYPFVDEFILGVSRQEISETPCSTHLFPRTIWETKSYSTTLKPEFACLDNYLATLSKNTRHQIRRSIKLLKEKGDVKLKRADSLEEALEMLSDAGKLHRMRWTGSKSGFNNPRFKDFHQELIKRNFSSGCIDILSLSVDGVSACFLYNFIHHGYVYFYLSGIKYEDDNKLKPGLVAHALAISLYAEEGKTTYDFMGGRGQYKASLCSDEETLIITSFQRKRPLLLLKRWIDESKSRFRLSDSLSNERG</sequence>
<dbReference type="InterPro" id="IPR038740">
    <property type="entry name" value="BioF2-like_GNAT_dom"/>
</dbReference>
<gene>
    <name evidence="2" type="ORF">E5672_10800</name>
</gene>
<name>A0A4U0ZGC7_9ALTE</name>
<dbReference type="Pfam" id="PF13480">
    <property type="entry name" value="Acetyltransf_6"/>
    <property type="match status" value="1"/>
</dbReference>
<dbReference type="OrthoDB" id="9808976at2"/>
<protein>
    <submittedName>
        <fullName evidence="2">GNAT family N-acetyltransferase</fullName>
    </submittedName>
</protein>
<dbReference type="SUPFAM" id="SSF55729">
    <property type="entry name" value="Acyl-CoA N-acyltransferases (Nat)"/>
    <property type="match status" value="1"/>
</dbReference>
<comment type="caution">
    <text evidence="2">The sequence shown here is derived from an EMBL/GenBank/DDBJ whole genome shotgun (WGS) entry which is preliminary data.</text>
</comment>
<reference evidence="2 3" key="1">
    <citation type="submission" date="2019-04" db="EMBL/GenBank/DDBJ databases">
        <title>Alteromonas portus sp. nov., an alginate lyase-excreting marine bacterium.</title>
        <authorList>
            <person name="Huang H."/>
            <person name="Mo K."/>
            <person name="Bao S."/>
        </authorList>
    </citation>
    <scope>NUCLEOTIDE SEQUENCE [LARGE SCALE GENOMIC DNA]</scope>
    <source>
        <strain evidence="2 3">HB161718</strain>
    </source>
</reference>
<dbReference type="Proteomes" id="UP000305471">
    <property type="component" value="Unassembled WGS sequence"/>
</dbReference>
<evidence type="ECO:0000313" key="3">
    <source>
        <dbReference type="Proteomes" id="UP000305471"/>
    </source>
</evidence>
<proteinExistence type="predicted"/>
<feature type="domain" description="BioF2-like acetyltransferase" evidence="1">
    <location>
        <begin position="190"/>
        <end position="335"/>
    </location>
</feature>
<evidence type="ECO:0000313" key="2">
    <source>
        <dbReference type="EMBL" id="TKB03518.1"/>
    </source>
</evidence>
<dbReference type="RefSeq" id="WP_136782209.1">
    <property type="nucleotide sequence ID" value="NZ_SWCO01000005.1"/>
</dbReference>
<keyword evidence="2" id="KW-0808">Transferase</keyword>
<dbReference type="AlphaFoldDB" id="A0A4U0ZGC7"/>